<organism evidence="1 2">
    <name type="scientific">Actinoalloteichus fjordicus</name>
    <dbReference type="NCBI Taxonomy" id="1612552"/>
    <lineage>
        <taxon>Bacteria</taxon>
        <taxon>Bacillati</taxon>
        <taxon>Actinomycetota</taxon>
        <taxon>Actinomycetes</taxon>
        <taxon>Pseudonocardiales</taxon>
        <taxon>Pseudonocardiaceae</taxon>
        <taxon>Actinoalloteichus</taxon>
    </lineage>
</organism>
<evidence type="ECO:0000313" key="2">
    <source>
        <dbReference type="Proteomes" id="UP000185511"/>
    </source>
</evidence>
<name>A0AAC9LDD5_9PSEU</name>
<gene>
    <name evidence="1" type="ORF">UA74_13780</name>
</gene>
<dbReference type="InterPro" id="IPR010144">
    <property type="entry name" value="CRISPR-assoc_prot_Csd1-typ"/>
</dbReference>
<dbReference type="KEGG" id="acad:UA74_13780"/>
<dbReference type="Pfam" id="PF09709">
    <property type="entry name" value="Cas_Csd1"/>
    <property type="match status" value="1"/>
</dbReference>
<sequence length="584" mass="64516">MLLQRLVQYAEETTDSAPFHREREFVWRIDLFSDGRPARLTDIREPDAKGRLRGFRESTPAMTRSIQVAAQLGADDVQYVLGWGDDTTKPDRVAQCHQQFIELVSAWADTAGHEPAAETVRAFYRDGDYTHWERPEGYGAKQGVLLAVDGQLLSKAHSAIRFWTDEVTRRKSGKDAAAGLCLVCGRHGALVKTIPTKIAARLVPGAGNDVALVSVNENVFGYGLTTSLAHTPICFTCGNAFSTGLTHLLGSEHAYRLPGQDSVMAWWVVGAPPRDVYDVMPRTADPGAVRRLLSRLRSGDLDRAAALADQQESSERFCSVTLGGNNSRIMVRDWIDMPLTSALRNLALWHEHSHMVSEWEDEPQRHGLAILLMATGRWEGSRYADHSSRSARRPEHIQRDLLARALRGVALPPSVPHHVLRRIGADGHIDSARAALLRLALCDPKKKEPSVTAGLDEKNQDTAYLFGRIFSVLEQIQYAASEGKLNATFGDRHLAGAVANPTPAVAAGRKLASAWLAKLRRRPNTRAKAVAFAETLDLIADLADASKPLPTYLPARRQMQFVLGYHQQRAHDREQARARKAAQS</sequence>
<accession>A0AAC9LDD5</accession>
<keyword evidence="2" id="KW-1185">Reference proteome</keyword>
<dbReference type="AlphaFoldDB" id="A0AAC9LDD5"/>
<dbReference type="Proteomes" id="UP000185511">
    <property type="component" value="Chromosome"/>
</dbReference>
<reference evidence="2" key="1">
    <citation type="submission" date="2016-06" db="EMBL/GenBank/DDBJ databases">
        <title>Complete genome sequence of Actinoalloteichus fjordicus DSM 46855 (=ADI127-17), type strain of the new species Actinoalloteichus fjordicus.</title>
        <authorList>
            <person name="Ruckert C."/>
            <person name="Nouioui I."/>
            <person name="Willmese J."/>
            <person name="van Wezel G."/>
            <person name="Klenk H.-P."/>
            <person name="Kalinowski J."/>
            <person name="Zotchev S.B."/>
        </authorList>
    </citation>
    <scope>NUCLEOTIDE SEQUENCE [LARGE SCALE GENOMIC DNA]</scope>
    <source>
        <strain evidence="2">ADI127-7</strain>
    </source>
</reference>
<dbReference type="EMBL" id="CP016076">
    <property type="protein sequence ID" value="APU14814.1"/>
    <property type="molecule type" value="Genomic_DNA"/>
</dbReference>
<dbReference type="NCBIfam" id="TIGR01863">
    <property type="entry name" value="cas_Csd1"/>
    <property type="match status" value="1"/>
</dbReference>
<evidence type="ECO:0000313" key="1">
    <source>
        <dbReference type="EMBL" id="APU14814.1"/>
    </source>
</evidence>
<protein>
    <submittedName>
        <fullName evidence="1">CRISPR-associated protein Cas8c/Csd1, subtype I-C/DVULG</fullName>
    </submittedName>
</protein>
<proteinExistence type="predicted"/>